<dbReference type="GO" id="GO:0140359">
    <property type="term" value="F:ABC-type transporter activity"/>
    <property type="evidence" value="ECO:0007669"/>
    <property type="project" value="InterPro"/>
</dbReference>
<dbReference type="PROSITE" id="PS50893">
    <property type="entry name" value="ABC_TRANSPORTER_2"/>
    <property type="match status" value="1"/>
</dbReference>
<dbReference type="Pfam" id="PF00664">
    <property type="entry name" value="ABC_membrane"/>
    <property type="match status" value="2"/>
</dbReference>
<keyword evidence="29" id="KW-0407">Ion channel</keyword>
<dbReference type="Proteomes" id="UP000664940">
    <property type="component" value="Unassembled WGS sequence"/>
</dbReference>
<evidence type="ECO:0000256" key="31">
    <source>
        <dbReference type="ARBA" id="ARBA00029720"/>
    </source>
</evidence>
<evidence type="ECO:0000256" key="22">
    <source>
        <dbReference type="ARBA" id="ARBA00023139"/>
    </source>
</evidence>
<keyword evidence="12 38" id="KW-0812">Transmembrane</keyword>
<evidence type="ECO:0000313" key="41">
    <source>
        <dbReference type="EMBL" id="KAF6085549.1"/>
    </source>
</evidence>
<dbReference type="SUPFAM" id="SSF90123">
    <property type="entry name" value="ABC transporter transmembrane region"/>
    <property type="match status" value="2"/>
</dbReference>
<sequence>MQRSPLEKASVVSKLFFSWTRPILKKGYRQRLELSDIYQIPSADSADNLSEILEREWDRELASKKNPKLINALRRCFFWRFMFYGILLYLGEVTKAVQPLLLGRIIASYDPDNKVERSIAIYLGIGLCLLFILRTLLLHPAIFGLHHIGMQMRIAMFSLIYKKTLKLSSRVLDKISIGQLVSLLSNNLNKFDEGLALAHFVWIAPLQVTLLMGLLWELLQASAFYGLALLIVLALVQAALGRMMMKYRDQRAGKINERLAITSEMIENIQSVKAYCWEEAMEKMIENLRKTELKLTRKAAYVRYGNSSAFFFSGFFVVLCSVLPCALNKGIILRKIFTTISFCIVLRMAVTRQFPWAVQTWYDSIGAINKIQDFLQKQEFKTLEYNLTTTEVVMENVTAFWDETSLLMMLMGELEPSEGKIKHSGRISFCSQFSWIMPGTIKENIIFGICYDEYRYRSVIKACQLEEVAASLVVLWLLKESPQGKGNSTGSTNSSSPFIITNTSHFYFLYIYVGVADTLLALGLIRGLPLMHSLITVSKILHHKMLHSVLHAPMSTLNMLKAGEILNRFSKDTAILDDLLPLTIFDFIQLVLVVIGAIAVVSVLHPYIFLATVPVITAFILLRAYFLPTCQQLKQLESEGRSPIFTHLVTSLRGLWTLRAFGRQPYFETLFHKALNLHTANWFLYLSTLRWFQIRIEMIFVIFFIAVTFISILTTGEGEGKVGIILTLAMNIMSTLQWAMNSSIDVDSLMRSVSRVFKFIDMPTEESKSAKLIKPSKDDQLTKFMIIENQHVKKDDLWPLGGQITVQNLIAKYTDNGNAILENISFSISPGQRVRFQYYLLCWTWGQ</sequence>
<dbReference type="GO" id="GO:0015701">
    <property type="term" value="P:bicarbonate transport"/>
    <property type="evidence" value="ECO:0007669"/>
    <property type="project" value="TreeGrafter"/>
</dbReference>
<comment type="catalytic activity">
    <reaction evidence="34">
        <text>ATP + H2O + closed Cl(-) channel = ADP + phosphate + open Cl(-) channel.</text>
        <dbReference type="EC" id="5.6.1.6"/>
    </reaction>
</comment>
<feature type="transmembrane region" description="Helical" evidence="38">
    <location>
        <begin position="506"/>
        <end position="525"/>
    </location>
</feature>
<keyword evidence="20" id="KW-0406">Ion transport</keyword>
<dbReference type="AlphaFoldDB" id="A0A834DMQ5"/>
<keyword evidence="26" id="KW-0413">Isomerase</keyword>
<keyword evidence="27" id="KW-0539">Nucleus</keyword>
<keyword evidence="24" id="KW-0325">Glycoprotein</keyword>
<dbReference type="SUPFAM" id="SSF52540">
    <property type="entry name" value="P-loop containing nucleoside triphosphate hydrolases"/>
    <property type="match status" value="1"/>
</dbReference>
<dbReference type="EC" id="5.6.1.6" evidence="7"/>
<evidence type="ECO:0000256" key="30">
    <source>
        <dbReference type="ARBA" id="ARBA00024167"/>
    </source>
</evidence>
<feature type="transmembrane region" description="Helical" evidence="38">
    <location>
        <begin position="579"/>
        <end position="601"/>
    </location>
</feature>
<keyword evidence="18" id="KW-0832">Ubl conjugation</keyword>
<feature type="domain" description="ABC transporter" evidence="39">
    <location>
        <begin position="365"/>
        <end position="620"/>
    </location>
</feature>
<comment type="subunit">
    <text evidence="37">Monomer; does not require oligomerization for channel activity. May form oligomers in the membrane. Interacts with SLC26A3, SLC26A6 and NHERF1. Interacts with SHANK2. Interacts with MYO6. Interacts (via C-terminus) with GOPC (via PDZ domain); this promotes CFTR internalization and thereby decreases channel activity. Interacts with SLC4A7 through NHERF1. Found in a complex with MYO5B and RAB11A. Interacts with ANO1. Interacts with SLC26A8. Interacts with AHCYL1; the interaction increases CFTR activity. Interacts with CSE1L. The core-glycosylated form interacts with GORASP2 (via PDZ GRASP-type 1 domain) in respone to ER stress. Interacts with MARCHF2; the interaction leads to CFTR ubiqtuitination and degradation. Interacts with ADGRG2.</text>
</comment>
<evidence type="ECO:0000256" key="28">
    <source>
        <dbReference type="ARBA" id="ARBA00023288"/>
    </source>
</evidence>
<dbReference type="PRINTS" id="PR01851">
    <property type="entry name" value="CYSFIBREGLTR"/>
</dbReference>
<feature type="domain" description="ABC transmembrane type-1" evidence="40">
    <location>
        <begin position="86"/>
        <end position="323"/>
    </location>
</feature>
<keyword evidence="25" id="KW-0868">Chloride</keyword>
<evidence type="ECO:0000256" key="23">
    <source>
        <dbReference type="ARBA" id="ARBA00023173"/>
    </source>
</evidence>
<dbReference type="InterPro" id="IPR003439">
    <property type="entry name" value="ABC_transporter-like_ATP-bd"/>
</dbReference>
<dbReference type="GO" id="GO:0005829">
    <property type="term" value="C:cytosol"/>
    <property type="evidence" value="ECO:0007669"/>
    <property type="project" value="TreeGrafter"/>
</dbReference>
<evidence type="ECO:0000256" key="16">
    <source>
        <dbReference type="ARBA" id="ARBA00022824"/>
    </source>
</evidence>
<evidence type="ECO:0000256" key="3">
    <source>
        <dbReference type="ARBA" id="ARBA00004424"/>
    </source>
</evidence>
<evidence type="ECO:0000256" key="37">
    <source>
        <dbReference type="ARBA" id="ARBA00093570"/>
    </source>
</evidence>
<feature type="transmembrane region" description="Helical" evidence="38">
    <location>
        <begin position="195"/>
        <end position="216"/>
    </location>
</feature>
<organism evidence="41 42">
    <name type="scientific">Phyllostomus discolor</name>
    <name type="common">pale spear-nosed bat</name>
    <dbReference type="NCBI Taxonomy" id="89673"/>
    <lineage>
        <taxon>Eukaryota</taxon>
        <taxon>Metazoa</taxon>
        <taxon>Chordata</taxon>
        <taxon>Craniata</taxon>
        <taxon>Vertebrata</taxon>
        <taxon>Euteleostomi</taxon>
        <taxon>Mammalia</taxon>
        <taxon>Eutheria</taxon>
        <taxon>Laurasiatheria</taxon>
        <taxon>Chiroptera</taxon>
        <taxon>Yangochiroptera</taxon>
        <taxon>Phyllostomidae</taxon>
        <taxon>Phyllostominae</taxon>
        <taxon>Phyllostomus</taxon>
    </lineage>
</organism>
<dbReference type="InterPro" id="IPR011527">
    <property type="entry name" value="ABC1_TM_dom"/>
</dbReference>
<evidence type="ECO:0000256" key="9">
    <source>
        <dbReference type="ARBA" id="ARBA00022448"/>
    </source>
</evidence>
<dbReference type="GO" id="GO:0055038">
    <property type="term" value="C:recycling endosome membrane"/>
    <property type="evidence" value="ECO:0007669"/>
    <property type="project" value="UniProtKB-SubCell"/>
</dbReference>
<keyword evidence="13" id="KW-0677">Repeat</keyword>
<accession>A0A834DMQ5</accession>
<dbReference type="GO" id="GO:0016887">
    <property type="term" value="F:ATP hydrolysis activity"/>
    <property type="evidence" value="ECO:0007669"/>
    <property type="project" value="InterPro"/>
</dbReference>
<evidence type="ECO:0000259" key="39">
    <source>
        <dbReference type="PROSITE" id="PS50893"/>
    </source>
</evidence>
<evidence type="ECO:0000256" key="24">
    <source>
        <dbReference type="ARBA" id="ARBA00023180"/>
    </source>
</evidence>
<proteinExistence type="inferred from homology"/>
<feature type="domain" description="ABC transmembrane type-1" evidence="40">
    <location>
        <begin position="508"/>
        <end position="751"/>
    </location>
</feature>
<evidence type="ECO:0000256" key="5">
    <source>
        <dbReference type="ARBA" id="ARBA00004520"/>
    </source>
</evidence>
<keyword evidence="15" id="KW-0967">Endosome</keyword>
<dbReference type="GO" id="GO:0031901">
    <property type="term" value="C:early endosome membrane"/>
    <property type="evidence" value="ECO:0007669"/>
    <property type="project" value="UniProtKB-SubCell"/>
</dbReference>
<dbReference type="FunFam" id="1.20.1560.10:FF:000017">
    <property type="entry name" value="Cystic fibrosis transmembrane conductance regulator"/>
    <property type="match status" value="1"/>
</dbReference>
<dbReference type="InterPro" id="IPR050173">
    <property type="entry name" value="ABC_transporter_C-like"/>
</dbReference>
<keyword evidence="16" id="KW-0256">Endoplasmic reticulum</keyword>
<evidence type="ECO:0000256" key="38">
    <source>
        <dbReference type="SAM" id="Phobius"/>
    </source>
</evidence>
<gene>
    <name evidence="41" type="ORF">HJG60_002731</name>
</gene>
<name>A0A834DMQ5_9CHIR</name>
<dbReference type="GO" id="GO:0005634">
    <property type="term" value="C:nucleus"/>
    <property type="evidence" value="ECO:0007669"/>
    <property type="project" value="UniProtKB-SubCell"/>
</dbReference>
<feature type="transmembrane region" description="Helical" evidence="38">
    <location>
        <begin position="698"/>
        <end position="716"/>
    </location>
</feature>
<dbReference type="GO" id="GO:0005789">
    <property type="term" value="C:endoplasmic reticulum membrane"/>
    <property type="evidence" value="ECO:0007669"/>
    <property type="project" value="UniProtKB-SubCell"/>
</dbReference>
<evidence type="ECO:0000256" key="21">
    <source>
        <dbReference type="ARBA" id="ARBA00023136"/>
    </source>
</evidence>
<keyword evidence="9" id="KW-0813">Transport</keyword>
<dbReference type="GO" id="GO:0016324">
    <property type="term" value="C:apical plasma membrane"/>
    <property type="evidence" value="ECO:0007669"/>
    <property type="project" value="UniProtKB-SubCell"/>
</dbReference>
<evidence type="ECO:0000256" key="19">
    <source>
        <dbReference type="ARBA" id="ARBA00022989"/>
    </source>
</evidence>
<evidence type="ECO:0000313" key="42">
    <source>
        <dbReference type="Proteomes" id="UP000664940"/>
    </source>
</evidence>
<keyword evidence="23" id="KW-0869">Chloride channel</keyword>
<keyword evidence="14" id="KW-0547">Nucleotide-binding</keyword>
<evidence type="ECO:0000259" key="40">
    <source>
        <dbReference type="PROSITE" id="PS50929"/>
    </source>
</evidence>
<dbReference type="GO" id="GO:0034707">
    <property type="term" value="C:chloride channel complex"/>
    <property type="evidence" value="ECO:0007669"/>
    <property type="project" value="UniProtKB-KW"/>
</dbReference>
<feature type="transmembrane region" description="Helical" evidence="38">
    <location>
        <begin position="607"/>
        <end position="626"/>
    </location>
</feature>
<dbReference type="PANTHER" id="PTHR24223">
    <property type="entry name" value="ATP-BINDING CASSETTE SUB-FAMILY C"/>
    <property type="match status" value="1"/>
</dbReference>
<evidence type="ECO:0000256" key="8">
    <source>
        <dbReference type="ARBA" id="ARBA00016668"/>
    </source>
</evidence>
<evidence type="ECO:0000256" key="13">
    <source>
        <dbReference type="ARBA" id="ARBA00022737"/>
    </source>
</evidence>
<evidence type="ECO:0000256" key="1">
    <source>
        <dbReference type="ARBA" id="ARBA00004123"/>
    </source>
</evidence>
<evidence type="ECO:0000256" key="34">
    <source>
        <dbReference type="ARBA" id="ARBA00034073"/>
    </source>
</evidence>
<comment type="similarity">
    <text evidence="6">Belongs to the ABC transporter superfamily. ABCC family. CFTR transporter (TC 3.A.1.202) subfamily.</text>
</comment>
<dbReference type="EMBL" id="JABVXQ010000011">
    <property type="protein sequence ID" value="KAF6085549.1"/>
    <property type="molecule type" value="Genomic_DNA"/>
</dbReference>
<dbReference type="Gene3D" id="1.20.1560.10">
    <property type="entry name" value="ABC transporter type 1, transmembrane domain"/>
    <property type="match status" value="2"/>
</dbReference>
<comment type="catalytic activity">
    <reaction evidence="30">
        <text>chloride(in) = chloride(out)</text>
        <dbReference type="Rhea" id="RHEA:29823"/>
        <dbReference type="ChEBI" id="CHEBI:17996"/>
    </reaction>
</comment>
<evidence type="ECO:0000256" key="6">
    <source>
        <dbReference type="ARBA" id="ARBA00009118"/>
    </source>
</evidence>
<evidence type="ECO:0000256" key="33">
    <source>
        <dbReference type="ARBA" id="ARBA00033163"/>
    </source>
</evidence>
<evidence type="ECO:0000256" key="12">
    <source>
        <dbReference type="ARBA" id="ARBA00022692"/>
    </source>
</evidence>
<evidence type="ECO:0000256" key="32">
    <source>
        <dbReference type="ARBA" id="ARBA00031358"/>
    </source>
</evidence>
<evidence type="ECO:0000256" key="35">
    <source>
        <dbReference type="ARBA" id="ARBA00044653"/>
    </source>
</evidence>
<protein>
    <recommendedName>
        <fullName evidence="8">Cystic fibrosis transmembrane conductance regulator</fullName>
        <ecNumber evidence="7">5.6.1.6</ecNumber>
    </recommendedName>
    <alternativeName>
        <fullName evidence="31">ATP-binding cassette sub-family C member 7</fullName>
    </alternativeName>
    <alternativeName>
        <fullName evidence="32">Channel conductance-controlling ATPase</fullName>
    </alternativeName>
    <alternativeName>
        <fullName evidence="33">cAMP-dependent chloride channel</fullName>
    </alternativeName>
</protein>
<keyword evidence="19 38" id="KW-1133">Transmembrane helix</keyword>
<evidence type="ECO:0000256" key="4">
    <source>
        <dbReference type="ARBA" id="ARBA00004477"/>
    </source>
</evidence>
<evidence type="ECO:0000256" key="25">
    <source>
        <dbReference type="ARBA" id="ARBA00023214"/>
    </source>
</evidence>
<evidence type="ECO:0000256" key="17">
    <source>
        <dbReference type="ARBA" id="ARBA00022840"/>
    </source>
</evidence>
<comment type="catalytic activity">
    <reaction evidence="36">
        <text>ATP + H2O = ADP + phosphate + H(+)</text>
        <dbReference type="Rhea" id="RHEA:13065"/>
        <dbReference type="ChEBI" id="CHEBI:15377"/>
        <dbReference type="ChEBI" id="CHEBI:15378"/>
        <dbReference type="ChEBI" id="CHEBI:30616"/>
        <dbReference type="ChEBI" id="CHEBI:43474"/>
        <dbReference type="ChEBI" id="CHEBI:456216"/>
    </reaction>
    <physiologicalReaction direction="left-to-right" evidence="36">
        <dbReference type="Rhea" id="RHEA:13066"/>
    </physiologicalReaction>
</comment>
<keyword evidence="10" id="KW-1003">Cell membrane</keyword>
<evidence type="ECO:0000256" key="27">
    <source>
        <dbReference type="ARBA" id="ARBA00023242"/>
    </source>
</evidence>
<feature type="transmembrane region" description="Helical" evidence="38">
    <location>
        <begin position="304"/>
        <end position="324"/>
    </location>
</feature>
<feature type="transmembrane region" description="Helical" evidence="38">
    <location>
        <begin position="222"/>
        <end position="241"/>
    </location>
</feature>
<dbReference type="PANTHER" id="PTHR24223:SF19">
    <property type="entry name" value="CYSTIC FIBROSIS TRANSMEMBRANE CONDUCTANCE REGULATOR"/>
    <property type="match status" value="1"/>
</dbReference>
<dbReference type="FunFam" id="1.20.1560.10:FF:000019">
    <property type="entry name" value="Cystic fibrosis transmembrane conductance regulator"/>
    <property type="match status" value="1"/>
</dbReference>
<evidence type="ECO:0000256" key="14">
    <source>
        <dbReference type="ARBA" id="ARBA00022741"/>
    </source>
</evidence>
<feature type="transmembrane region" description="Helical" evidence="38">
    <location>
        <begin position="722"/>
        <end position="740"/>
    </location>
</feature>
<comment type="catalytic activity">
    <reaction evidence="35">
        <text>hydrogencarbonate(in) = hydrogencarbonate(out)</text>
        <dbReference type="Rhea" id="RHEA:28695"/>
        <dbReference type="ChEBI" id="CHEBI:17544"/>
    </reaction>
</comment>
<evidence type="ECO:0000256" key="20">
    <source>
        <dbReference type="ARBA" id="ARBA00023065"/>
    </source>
</evidence>
<keyword evidence="22" id="KW-0564">Palmitate</keyword>
<dbReference type="GO" id="GO:0005260">
    <property type="term" value="F:intracellularly ATP-gated chloride channel activity"/>
    <property type="evidence" value="ECO:0007669"/>
    <property type="project" value="UniProtKB-EC"/>
</dbReference>
<keyword evidence="21 38" id="KW-0472">Membrane</keyword>
<feature type="transmembrane region" description="Helical" evidence="38">
    <location>
        <begin position="119"/>
        <end position="143"/>
    </location>
</feature>
<evidence type="ECO:0000256" key="15">
    <source>
        <dbReference type="ARBA" id="ARBA00022753"/>
    </source>
</evidence>
<evidence type="ECO:0000256" key="7">
    <source>
        <dbReference type="ARBA" id="ARBA00012195"/>
    </source>
</evidence>
<reference evidence="41 42" key="1">
    <citation type="journal article" date="2020" name="Nature">
        <title>Six reference-quality genomes reveal evolution of bat adaptations.</title>
        <authorList>
            <person name="Jebb D."/>
            <person name="Huang Z."/>
            <person name="Pippel M."/>
            <person name="Hughes G.M."/>
            <person name="Lavrichenko K."/>
            <person name="Devanna P."/>
            <person name="Winkler S."/>
            <person name="Jermiin L.S."/>
            <person name="Skirmuntt E.C."/>
            <person name="Katzourakis A."/>
            <person name="Burkitt-Gray L."/>
            <person name="Ray D.A."/>
            <person name="Sullivan K.A.M."/>
            <person name="Roscito J.G."/>
            <person name="Kirilenko B.M."/>
            <person name="Davalos L.M."/>
            <person name="Corthals A.P."/>
            <person name="Power M.L."/>
            <person name="Jones G."/>
            <person name="Ransome R.D."/>
            <person name="Dechmann D.K.N."/>
            <person name="Locatelli A.G."/>
            <person name="Puechmaille S.J."/>
            <person name="Fedrigo O."/>
            <person name="Jarvis E.D."/>
            <person name="Hiller M."/>
            <person name="Vernes S.C."/>
            <person name="Myers E.W."/>
            <person name="Teeling E.C."/>
        </authorList>
    </citation>
    <scope>NUCLEOTIDE SEQUENCE [LARGE SCALE GENOMIC DNA]</scope>
    <source>
        <strain evidence="41">Bat1K_MPI-CBG_1</strain>
    </source>
</reference>
<dbReference type="InterPro" id="IPR009147">
    <property type="entry name" value="CFTR/ABCC7"/>
</dbReference>
<keyword evidence="28" id="KW-0449">Lipoprotein</keyword>
<dbReference type="PROSITE" id="PS50929">
    <property type="entry name" value="ABC_TM1F"/>
    <property type="match status" value="2"/>
</dbReference>
<dbReference type="InterPro" id="IPR036640">
    <property type="entry name" value="ABC1_TM_sf"/>
</dbReference>
<evidence type="ECO:0000256" key="26">
    <source>
        <dbReference type="ARBA" id="ARBA00023235"/>
    </source>
</evidence>
<dbReference type="GO" id="GO:0005524">
    <property type="term" value="F:ATP binding"/>
    <property type="evidence" value="ECO:0007669"/>
    <property type="project" value="UniProtKB-KW"/>
</dbReference>
<keyword evidence="11" id="KW-0597">Phosphoprotein</keyword>
<evidence type="ECO:0000256" key="11">
    <source>
        <dbReference type="ARBA" id="ARBA00022553"/>
    </source>
</evidence>
<evidence type="ECO:0000256" key="18">
    <source>
        <dbReference type="ARBA" id="ARBA00022843"/>
    </source>
</evidence>
<evidence type="ECO:0000256" key="2">
    <source>
        <dbReference type="ARBA" id="ARBA00004195"/>
    </source>
</evidence>
<comment type="subcellular location">
    <subcellularLocation>
        <location evidence="3">Apical cell membrane</location>
        <topology evidence="3">Multi-pass membrane protein</topology>
    </subcellularLocation>
    <subcellularLocation>
        <location evidence="5">Early endosome membrane</location>
        <topology evidence="5">Multi-pass membrane protein</topology>
    </subcellularLocation>
    <subcellularLocation>
        <location evidence="4">Endoplasmic reticulum membrane</location>
        <topology evidence="4">Multi-pass membrane protein</topology>
    </subcellularLocation>
    <subcellularLocation>
        <location evidence="1">Nucleus</location>
    </subcellularLocation>
    <subcellularLocation>
        <location evidence="2">Recycling endosome membrane</location>
        <topology evidence="2">Multi-pass membrane protein</topology>
    </subcellularLocation>
</comment>
<keyword evidence="17" id="KW-0067">ATP-binding</keyword>
<evidence type="ECO:0000256" key="29">
    <source>
        <dbReference type="ARBA" id="ARBA00023303"/>
    </source>
</evidence>
<comment type="caution">
    <text evidence="41">The sequence shown here is derived from an EMBL/GenBank/DDBJ whole genome shotgun (WGS) entry which is preliminary data.</text>
</comment>
<evidence type="ECO:0000256" key="10">
    <source>
        <dbReference type="ARBA" id="ARBA00022475"/>
    </source>
</evidence>
<dbReference type="InterPro" id="IPR027417">
    <property type="entry name" value="P-loop_NTPase"/>
</dbReference>
<evidence type="ECO:0000256" key="36">
    <source>
        <dbReference type="ARBA" id="ARBA00048778"/>
    </source>
</evidence>